<dbReference type="AlphaFoldDB" id="A0A199UEJ0"/>
<sequence length="177" mass="20709">MTYCCSKADHSNLHLRIKVNTKNLKVAIHPKRIVPTDKIDDRGKWVITVVANEHNHELIASPSKTRFFRSHRNITKEQKDFIHMLNEQNISCSQIMSFLEAKEGRRHNIHFIRKDLSNEVVGKHRKLIRIDVASALNYFHELQGKDLLFFYAVDVDDQQRARNIAPKMALRMIKKNA</sequence>
<proteinExistence type="predicted"/>
<name>A0A199UEJ0_ANACO</name>
<dbReference type="EMBL" id="LSRQ01008381">
    <property type="protein sequence ID" value="OAY63149.1"/>
    <property type="molecule type" value="Genomic_DNA"/>
</dbReference>
<feature type="non-terminal residue" evidence="1">
    <location>
        <position position="177"/>
    </location>
</feature>
<dbReference type="Proteomes" id="UP000092600">
    <property type="component" value="Unassembled WGS sequence"/>
</dbReference>
<protein>
    <submittedName>
        <fullName evidence="1">Protein FAR1-RELATED SEQUENCE 5</fullName>
    </submittedName>
</protein>
<comment type="caution">
    <text evidence="1">The sequence shown here is derived from an EMBL/GenBank/DDBJ whole genome shotgun (WGS) entry which is preliminary data.</text>
</comment>
<evidence type="ECO:0000313" key="2">
    <source>
        <dbReference type="Proteomes" id="UP000092600"/>
    </source>
</evidence>
<dbReference type="STRING" id="4615.A0A199UEJ0"/>
<evidence type="ECO:0000313" key="1">
    <source>
        <dbReference type="EMBL" id="OAY63149.1"/>
    </source>
</evidence>
<dbReference type="PANTHER" id="PTHR47718">
    <property type="entry name" value="OS01G0519700 PROTEIN"/>
    <property type="match status" value="1"/>
</dbReference>
<organism evidence="1 2">
    <name type="scientific">Ananas comosus</name>
    <name type="common">Pineapple</name>
    <name type="synonym">Ananas ananas</name>
    <dbReference type="NCBI Taxonomy" id="4615"/>
    <lineage>
        <taxon>Eukaryota</taxon>
        <taxon>Viridiplantae</taxon>
        <taxon>Streptophyta</taxon>
        <taxon>Embryophyta</taxon>
        <taxon>Tracheophyta</taxon>
        <taxon>Spermatophyta</taxon>
        <taxon>Magnoliopsida</taxon>
        <taxon>Liliopsida</taxon>
        <taxon>Poales</taxon>
        <taxon>Bromeliaceae</taxon>
        <taxon>Bromelioideae</taxon>
        <taxon>Ananas</taxon>
    </lineage>
</organism>
<gene>
    <name evidence="1" type="ORF">ACMD2_13337</name>
</gene>
<reference evidence="1 2" key="1">
    <citation type="journal article" date="2016" name="DNA Res.">
        <title>The draft genome of MD-2 pineapple using hybrid error correction of long reads.</title>
        <authorList>
            <person name="Redwan R.M."/>
            <person name="Saidin A."/>
            <person name="Kumar S.V."/>
        </authorList>
    </citation>
    <scope>NUCLEOTIDE SEQUENCE [LARGE SCALE GENOMIC DNA]</scope>
    <source>
        <strain evidence="2">cv. MD2</strain>
        <tissue evidence="1">Leaf</tissue>
    </source>
</reference>
<accession>A0A199UEJ0</accession>